<dbReference type="HOGENOM" id="CLU_2140150_0_0_2"/>
<reference evidence="1 2" key="1">
    <citation type="journal article" date="2011" name="J. Bacteriol.">
        <title>Complete genome sequence of Haloarcula hispanica, a model haloarchaeon for studying genetics, metabolism, and virus-host interaction.</title>
        <authorList>
            <person name="Liu H."/>
            <person name="Wu Z."/>
            <person name="Li M."/>
            <person name="Zhang F."/>
            <person name="Zheng H."/>
            <person name="Han J."/>
            <person name="Liu J."/>
            <person name="Zhou J."/>
            <person name="Wang S."/>
            <person name="Xiang H."/>
        </authorList>
    </citation>
    <scope>NUCLEOTIDE SEQUENCE [LARGE SCALE GENOMIC DNA]</scope>
    <source>
        <strain evidence="2">ATCC 33960 / DSM 4426 / JCM 8911 / NBRC 102182 / NCIMB 2187 / VKM B-1755</strain>
    </source>
</reference>
<dbReference type="KEGG" id="hhi:HAH_2387"/>
<gene>
    <name evidence="1" type="ordered locus">HAH_2387</name>
</gene>
<sequence>MCMERVEFTVRGEGASTLPRAFHDIAEDSRELYDGNGFVVAVTENHYRMELTEVQATTVLELIDETTCEVTIIAGGGGSGLTANTSGRESEEARKVRRRLETFCEDRDLTVERV</sequence>
<organism evidence="1 2">
    <name type="scientific">Haloarcula hispanica (strain ATCC 33960 / DSM 4426 / JCM 8911 / NBRC 102182 / NCIMB 2187 / VKM B-1755)</name>
    <dbReference type="NCBI Taxonomy" id="634497"/>
    <lineage>
        <taxon>Archaea</taxon>
        <taxon>Methanobacteriati</taxon>
        <taxon>Methanobacteriota</taxon>
        <taxon>Stenosarchaea group</taxon>
        <taxon>Halobacteria</taxon>
        <taxon>Halobacteriales</taxon>
        <taxon>Haloarculaceae</taxon>
        <taxon>Haloarcula</taxon>
    </lineage>
</organism>
<accession>G0HXH1</accession>
<dbReference type="EMBL" id="CP002921">
    <property type="protein sequence ID" value="AEM57974.1"/>
    <property type="molecule type" value="Genomic_DNA"/>
</dbReference>
<dbReference type="STRING" id="634497.HAH_2387"/>
<evidence type="ECO:0000313" key="2">
    <source>
        <dbReference type="Proteomes" id="UP000005629"/>
    </source>
</evidence>
<dbReference type="AlphaFoldDB" id="G0HXH1"/>
<proteinExistence type="predicted"/>
<dbReference type="eggNOG" id="arCOG14592">
    <property type="taxonomic scope" value="Archaea"/>
</dbReference>
<name>G0HXH1_HALHT</name>
<evidence type="ECO:0000313" key="1">
    <source>
        <dbReference type="EMBL" id="AEM57974.1"/>
    </source>
</evidence>
<dbReference type="Proteomes" id="UP000005629">
    <property type="component" value="Chromosome I"/>
</dbReference>
<protein>
    <submittedName>
        <fullName evidence="1">Uncharacterized protein</fullName>
    </submittedName>
</protein>